<dbReference type="Proteomes" id="UP000323506">
    <property type="component" value="Chromosome D10"/>
</dbReference>
<proteinExistence type="predicted"/>
<sequence length="102" mass="11520">MCKEELEETLGSFRQTGRVTGYNQYGTVLEPLKQARNDLKKTKSLLHFRRFNSKIPHLNRFERNKRGSDGIFMKVDGQLAWRPGSRGGSGARGEPNGGNLLI</sequence>
<evidence type="ECO:0000313" key="2">
    <source>
        <dbReference type="EMBL" id="TYG49750.1"/>
    </source>
</evidence>
<feature type="region of interest" description="Disordered" evidence="1">
    <location>
        <begin position="82"/>
        <end position="102"/>
    </location>
</feature>
<protein>
    <submittedName>
        <fullName evidence="2">Uncharacterized protein</fullName>
    </submittedName>
</protein>
<reference evidence="2 3" key="1">
    <citation type="submission" date="2019-06" db="EMBL/GenBank/DDBJ databases">
        <title>WGS assembly of Gossypium darwinii.</title>
        <authorList>
            <person name="Chen Z.J."/>
            <person name="Sreedasyam A."/>
            <person name="Ando A."/>
            <person name="Song Q."/>
            <person name="De L."/>
            <person name="Hulse-Kemp A."/>
            <person name="Ding M."/>
            <person name="Ye W."/>
            <person name="Kirkbride R."/>
            <person name="Jenkins J."/>
            <person name="Plott C."/>
            <person name="Lovell J."/>
            <person name="Lin Y.-M."/>
            <person name="Vaughn R."/>
            <person name="Liu B."/>
            <person name="Li W."/>
            <person name="Simpson S."/>
            <person name="Scheffler B."/>
            <person name="Saski C."/>
            <person name="Grover C."/>
            <person name="Hu G."/>
            <person name="Conover J."/>
            <person name="Carlson J."/>
            <person name="Shu S."/>
            <person name="Boston L."/>
            <person name="Williams M."/>
            <person name="Peterson D."/>
            <person name="Mcgee K."/>
            <person name="Jones D."/>
            <person name="Wendel J."/>
            <person name="Stelly D."/>
            <person name="Grimwood J."/>
            <person name="Schmutz J."/>
        </authorList>
    </citation>
    <scope>NUCLEOTIDE SEQUENCE [LARGE SCALE GENOMIC DNA]</scope>
    <source>
        <strain evidence="2">1808015.09</strain>
    </source>
</reference>
<organism evidence="2 3">
    <name type="scientific">Gossypium darwinii</name>
    <name type="common">Darwin's cotton</name>
    <name type="synonym">Gossypium barbadense var. darwinii</name>
    <dbReference type="NCBI Taxonomy" id="34276"/>
    <lineage>
        <taxon>Eukaryota</taxon>
        <taxon>Viridiplantae</taxon>
        <taxon>Streptophyta</taxon>
        <taxon>Embryophyta</taxon>
        <taxon>Tracheophyta</taxon>
        <taxon>Spermatophyta</taxon>
        <taxon>Magnoliopsida</taxon>
        <taxon>eudicotyledons</taxon>
        <taxon>Gunneridae</taxon>
        <taxon>Pentapetalae</taxon>
        <taxon>rosids</taxon>
        <taxon>malvids</taxon>
        <taxon>Malvales</taxon>
        <taxon>Malvaceae</taxon>
        <taxon>Malvoideae</taxon>
        <taxon>Gossypium</taxon>
    </lineage>
</organism>
<evidence type="ECO:0000256" key="1">
    <source>
        <dbReference type="SAM" id="MobiDB-lite"/>
    </source>
</evidence>
<evidence type="ECO:0000313" key="3">
    <source>
        <dbReference type="Proteomes" id="UP000323506"/>
    </source>
</evidence>
<name>A0A5D2AYX8_GOSDA</name>
<dbReference type="AlphaFoldDB" id="A0A5D2AYX8"/>
<dbReference type="EMBL" id="CM017710">
    <property type="protein sequence ID" value="TYG49750.1"/>
    <property type="molecule type" value="Genomic_DNA"/>
</dbReference>
<accession>A0A5D2AYX8</accession>
<gene>
    <name evidence="2" type="ORF">ES288_D10G119400v1</name>
</gene>
<keyword evidence="3" id="KW-1185">Reference proteome</keyword>